<feature type="region of interest" description="Disordered" evidence="1">
    <location>
        <begin position="140"/>
        <end position="161"/>
    </location>
</feature>
<evidence type="ECO:0000313" key="3">
    <source>
        <dbReference type="EMBL" id="CAK0800228.1"/>
    </source>
</evidence>
<accession>A0ABN9Q716</accession>
<dbReference type="Proteomes" id="UP001189429">
    <property type="component" value="Unassembled WGS sequence"/>
</dbReference>
<organism evidence="3 4">
    <name type="scientific">Prorocentrum cordatum</name>
    <dbReference type="NCBI Taxonomy" id="2364126"/>
    <lineage>
        <taxon>Eukaryota</taxon>
        <taxon>Sar</taxon>
        <taxon>Alveolata</taxon>
        <taxon>Dinophyceae</taxon>
        <taxon>Prorocentrales</taxon>
        <taxon>Prorocentraceae</taxon>
        <taxon>Prorocentrum</taxon>
    </lineage>
</organism>
<evidence type="ECO:0000256" key="2">
    <source>
        <dbReference type="SAM" id="Phobius"/>
    </source>
</evidence>
<keyword evidence="2" id="KW-0812">Transmembrane</keyword>
<evidence type="ECO:0000256" key="1">
    <source>
        <dbReference type="SAM" id="MobiDB-lite"/>
    </source>
</evidence>
<feature type="compositionally biased region" description="Basic residues" evidence="1">
    <location>
        <begin position="231"/>
        <end position="241"/>
    </location>
</feature>
<keyword evidence="2" id="KW-1133">Transmembrane helix</keyword>
<dbReference type="EMBL" id="CAUYUJ010002315">
    <property type="protein sequence ID" value="CAK0800228.1"/>
    <property type="molecule type" value="Genomic_DNA"/>
</dbReference>
<name>A0ABN9Q716_9DINO</name>
<protein>
    <submittedName>
        <fullName evidence="3">Uncharacterized protein</fullName>
    </submittedName>
</protein>
<feature type="region of interest" description="Disordered" evidence="1">
    <location>
        <begin position="208"/>
        <end position="241"/>
    </location>
</feature>
<gene>
    <name evidence="3" type="ORF">PCOR1329_LOCUS8437</name>
</gene>
<reference evidence="3" key="1">
    <citation type="submission" date="2023-10" db="EMBL/GenBank/DDBJ databases">
        <authorList>
            <person name="Chen Y."/>
            <person name="Shah S."/>
            <person name="Dougan E. K."/>
            <person name="Thang M."/>
            <person name="Chan C."/>
        </authorList>
    </citation>
    <scope>NUCLEOTIDE SEQUENCE [LARGE SCALE GENOMIC DNA]</scope>
</reference>
<feature type="transmembrane region" description="Helical" evidence="2">
    <location>
        <begin position="89"/>
        <end position="110"/>
    </location>
</feature>
<comment type="caution">
    <text evidence="3">The sequence shown here is derived from an EMBL/GenBank/DDBJ whole genome shotgun (WGS) entry which is preliminary data.</text>
</comment>
<proteinExistence type="predicted"/>
<evidence type="ECO:0000313" key="4">
    <source>
        <dbReference type="Proteomes" id="UP001189429"/>
    </source>
</evidence>
<sequence>MACVGLAWAADPQEEDACQLEGAPRCVLYYGKEPVKATTSIYQQYDCYMAPMLPAAPAPALLGAAPPPAPRGGSWWTGFLKSTKDLPPISRAAALLGWALVVCACLLGLLRGHMSELCAACRGYAPVSRQMLAAEAAEEESGGAVGAGSPTRAGGPGGPRCWPRRRRSLLAEHGKTPLEHHFRVSLIWEAQGVDLDLWLTLPDGQQCGCSRRRDVASSSSTSTTGGLGRRPTWRTSRRTLP</sequence>
<keyword evidence="4" id="KW-1185">Reference proteome</keyword>
<keyword evidence="2" id="KW-0472">Membrane</keyword>